<feature type="region of interest" description="Disordered" evidence="1">
    <location>
        <begin position="475"/>
        <end position="543"/>
    </location>
</feature>
<protein>
    <recommendedName>
        <fullName evidence="2">TOG domain-containing protein</fullName>
    </recommendedName>
</protein>
<sequence length="619" mass="63970">MGSLFSKDKKDKQKQDERKTVGSAPTRLEGLDGTTPPVPAKRALTPEGTSRAKEGLGVNPVGIGGAGDSPSPASTASDQRPGAVAVPGTAPDLDGGVSPSQEPLTPSRRAPMRTDYVGEQSDGAGLAADLPATNVQVPDDCLSWIPVLGDNNVRGMFASDWKTREHALQAVTRSLGNARFNAEHAPEDIWKTTCLLLDRALKDKVAPLYHAALELLAMLVSTYAGQLKKEVLTSCLEPLMHTLLHRVGNNNSRIQEASIQALLTLANQPPLGLGFLAQHALSPIPKKSSQGAAATAQMAGRLELITCMLNVQAQQQMGFGVAGRSSNPQIALNANAIDGEEVVRFTRPALDMPDDKVRTAAVRVVAEVYRSRKASGHPFEVEKLLGAGVKPALLQVLHRRFAEVDEEVAGGVVGGASGGIPGVSGVSASGRTTNPDDMPVGPGISIKASGSFNKGSALPPIGGGRYGSLPSLAVVGSRGGSRTGPGGPLGSLDPVGKPPRTPVTPGSAAGRSRTPPRTGGSREGGIRAASPMHGGSPLRNSRGTDGVALLPGTMPGEAEPDVMMIHSGTSTPVRGSSSQSVRHSNSLKARGRASGGTNLDDAEEQLIEYILNDEARAAS</sequence>
<dbReference type="InterPro" id="IPR016024">
    <property type="entry name" value="ARM-type_fold"/>
</dbReference>
<feature type="compositionally biased region" description="Basic and acidic residues" evidence="1">
    <location>
        <begin position="1"/>
        <end position="20"/>
    </location>
</feature>
<accession>A0A835XLB8</accession>
<dbReference type="AlphaFoldDB" id="A0A835XLB8"/>
<dbReference type="SMART" id="SM01349">
    <property type="entry name" value="TOG"/>
    <property type="match status" value="1"/>
</dbReference>
<dbReference type="PANTHER" id="PTHR13371">
    <property type="entry name" value="GLYCINE-, GLUTAMATE-, THIENYLCYCLOHEXYLPIPERIDINE-BINDING PROTEIN"/>
    <property type="match status" value="1"/>
</dbReference>
<organism evidence="3 4">
    <name type="scientific">Edaphochlamys debaryana</name>
    <dbReference type="NCBI Taxonomy" id="47281"/>
    <lineage>
        <taxon>Eukaryota</taxon>
        <taxon>Viridiplantae</taxon>
        <taxon>Chlorophyta</taxon>
        <taxon>core chlorophytes</taxon>
        <taxon>Chlorophyceae</taxon>
        <taxon>CS clade</taxon>
        <taxon>Chlamydomonadales</taxon>
        <taxon>Chlamydomonadales incertae sedis</taxon>
        <taxon>Edaphochlamys</taxon>
    </lineage>
</organism>
<dbReference type="OrthoDB" id="533941at2759"/>
<dbReference type="EMBL" id="JAEHOE010000127">
    <property type="protein sequence ID" value="KAG2485535.1"/>
    <property type="molecule type" value="Genomic_DNA"/>
</dbReference>
<dbReference type="InterPro" id="IPR034085">
    <property type="entry name" value="TOG"/>
</dbReference>
<evidence type="ECO:0000256" key="1">
    <source>
        <dbReference type="SAM" id="MobiDB-lite"/>
    </source>
</evidence>
<dbReference type="Proteomes" id="UP000612055">
    <property type="component" value="Unassembled WGS sequence"/>
</dbReference>
<feature type="compositionally biased region" description="Polar residues" evidence="1">
    <location>
        <begin position="570"/>
        <end position="587"/>
    </location>
</feature>
<comment type="caution">
    <text evidence="3">The sequence shown here is derived from an EMBL/GenBank/DDBJ whole genome shotgun (WGS) entry which is preliminary data.</text>
</comment>
<evidence type="ECO:0000259" key="2">
    <source>
        <dbReference type="SMART" id="SM01349"/>
    </source>
</evidence>
<dbReference type="InterPro" id="IPR052607">
    <property type="entry name" value="CEP104-like"/>
</dbReference>
<dbReference type="Pfam" id="PF21040">
    <property type="entry name" value="CEP104-like_TOG"/>
    <property type="match status" value="1"/>
</dbReference>
<dbReference type="InterPro" id="IPR011989">
    <property type="entry name" value="ARM-like"/>
</dbReference>
<proteinExistence type="predicted"/>
<feature type="region of interest" description="Disordered" evidence="1">
    <location>
        <begin position="570"/>
        <end position="600"/>
    </location>
</feature>
<evidence type="ECO:0000313" key="3">
    <source>
        <dbReference type="EMBL" id="KAG2485535.1"/>
    </source>
</evidence>
<keyword evidence="4" id="KW-1185">Reference proteome</keyword>
<feature type="region of interest" description="Disordered" evidence="1">
    <location>
        <begin position="1"/>
        <end position="125"/>
    </location>
</feature>
<feature type="domain" description="TOG" evidence="2">
    <location>
        <begin position="134"/>
        <end position="410"/>
    </location>
</feature>
<feature type="compositionally biased region" description="Gly residues" evidence="1">
    <location>
        <begin position="477"/>
        <end position="489"/>
    </location>
</feature>
<evidence type="ECO:0000313" key="4">
    <source>
        <dbReference type="Proteomes" id="UP000612055"/>
    </source>
</evidence>
<reference evidence="3" key="1">
    <citation type="journal article" date="2020" name="bioRxiv">
        <title>Comparative genomics of Chlamydomonas.</title>
        <authorList>
            <person name="Craig R.J."/>
            <person name="Hasan A.R."/>
            <person name="Ness R.W."/>
            <person name="Keightley P.D."/>
        </authorList>
    </citation>
    <scope>NUCLEOTIDE SEQUENCE</scope>
    <source>
        <strain evidence="3">CCAP 11/70</strain>
    </source>
</reference>
<dbReference type="Gene3D" id="1.25.10.10">
    <property type="entry name" value="Leucine-rich Repeat Variant"/>
    <property type="match status" value="1"/>
</dbReference>
<name>A0A835XLB8_9CHLO</name>
<dbReference type="SUPFAM" id="SSF48371">
    <property type="entry name" value="ARM repeat"/>
    <property type="match status" value="1"/>
</dbReference>
<gene>
    <name evidence="3" type="ORF">HYH03_015705</name>
</gene>
<dbReference type="GO" id="GO:0005929">
    <property type="term" value="C:cilium"/>
    <property type="evidence" value="ECO:0007669"/>
    <property type="project" value="TreeGrafter"/>
</dbReference>
<dbReference type="PANTHER" id="PTHR13371:SF0">
    <property type="entry name" value="CENTROSOMAL PROTEIN OF 104 KDA"/>
    <property type="match status" value="1"/>
</dbReference>